<comment type="caution">
    <text evidence="1">The sequence shown here is derived from an EMBL/GenBank/DDBJ whole genome shotgun (WGS) entry which is preliminary data.</text>
</comment>
<proteinExistence type="predicted"/>
<accession>A0AAX0AWS4</accession>
<reference evidence="1" key="1">
    <citation type="submission" date="2020-05" db="EMBL/GenBank/DDBJ databases">
        <authorList>
            <person name="Brown S."/>
            <person name="Huntemann M."/>
            <person name="Clum A."/>
            <person name="Spunde A."/>
            <person name="Palaniappan K."/>
            <person name="Ritter S."/>
            <person name="Mikhailova N."/>
            <person name="Chen I.-M."/>
            <person name="Stamatis D."/>
            <person name="Reddy T."/>
            <person name="O'Malley R."/>
            <person name="Daum C."/>
            <person name="Shapiro N."/>
            <person name="Ivanova N."/>
            <person name="Kyrpides N."/>
            <person name="Woyke T."/>
        </authorList>
    </citation>
    <scope>NUCLEOTIDE SEQUENCE</scope>
    <source>
        <strain evidence="1">DJ080</strain>
    </source>
</reference>
<sequence>MRVELMCISEESEYIFVPYDYEKFSTPIYFKFLISKHINDKNKDLK</sequence>
<dbReference type="RefSeq" id="WP_171771551.1">
    <property type="nucleotide sequence ID" value="NZ_CP107022.1"/>
</dbReference>
<protein>
    <submittedName>
        <fullName evidence="1">Uncharacterized protein</fullName>
    </submittedName>
</protein>
<dbReference type="EMBL" id="JABSWW010000001">
    <property type="protein sequence ID" value="NRT87424.1"/>
    <property type="molecule type" value="Genomic_DNA"/>
</dbReference>
<organism evidence="1 2">
    <name type="scientific">Clostridium beijerinckii</name>
    <name type="common">Clostridium MP</name>
    <dbReference type="NCBI Taxonomy" id="1520"/>
    <lineage>
        <taxon>Bacteria</taxon>
        <taxon>Bacillati</taxon>
        <taxon>Bacillota</taxon>
        <taxon>Clostridia</taxon>
        <taxon>Eubacteriales</taxon>
        <taxon>Clostridiaceae</taxon>
        <taxon>Clostridium</taxon>
    </lineage>
</organism>
<name>A0AAX0AWS4_CLOBE</name>
<reference evidence="1" key="2">
    <citation type="journal article" date="2022" name="Nat. Biotechnol.">
        <title>Carbon-negative production of acetone and isopropanol by gas fermentation at industrial pilot scale.</title>
        <authorList>
            <person name="Liew F.E."/>
            <person name="Nogle R."/>
            <person name="Abdalla T."/>
            <person name="Rasor B.J."/>
            <person name="Canter C."/>
            <person name="Jensen R.O."/>
            <person name="Wang L."/>
            <person name="Strutz J."/>
            <person name="Chirania P."/>
            <person name="De Tissera S."/>
            <person name="Mueller A.P."/>
            <person name="Ruan Z."/>
            <person name="Gao A."/>
            <person name="Tran L."/>
            <person name="Engle N.L."/>
            <person name="Bromley J.C."/>
            <person name="Daniell J."/>
            <person name="Conrado R."/>
            <person name="Tschaplinski T.J."/>
            <person name="Giannone R.J."/>
            <person name="Hettich R.L."/>
            <person name="Karim A.S."/>
            <person name="Simpson S.D."/>
            <person name="Brown S.D."/>
            <person name="Leang C."/>
            <person name="Jewett M.C."/>
            <person name="Kopke M."/>
        </authorList>
    </citation>
    <scope>NUCLEOTIDE SEQUENCE</scope>
    <source>
        <strain evidence="1">DJ080</strain>
    </source>
</reference>
<dbReference type="Proteomes" id="UP001193748">
    <property type="component" value="Unassembled WGS sequence"/>
</dbReference>
<evidence type="ECO:0000313" key="2">
    <source>
        <dbReference type="Proteomes" id="UP001193748"/>
    </source>
</evidence>
<dbReference type="AlphaFoldDB" id="A0AAX0AWS4"/>
<evidence type="ECO:0000313" key="1">
    <source>
        <dbReference type="EMBL" id="NRT87424.1"/>
    </source>
</evidence>
<gene>
    <name evidence="1" type="ORF">B0H41_001103</name>
</gene>